<sequence length="64" mass="6782">MCFGGGPSYSAPPIQAAPKLSDKEVEAAMAKERELALRRKGRQSTILTSLIGDYEGGKKTLLGS</sequence>
<gene>
    <name evidence="1" type="ORF">TM448A02920_0013</name>
</gene>
<dbReference type="AlphaFoldDB" id="A0A6H1ZXR2"/>
<proteinExistence type="predicted"/>
<accession>A0A6H1ZXR2</accession>
<dbReference type="EMBL" id="MT144362">
    <property type="protein sequence ID" value="QJA52723.1"/>
    <property type="molecule type" value="Genomic_DNA"/>
</dbReference>
<name>A0A6H1ZXR2_9ZZZZ</name>
<reference evidence="1" key="1">
    <citation type="submission" date="2020-03" db="EMBL/GenBank/DDBJ databases">
        <title>The deep terrestrial virosphere.</title>
        <authorList>
            <person name="Holmfeldt K."/>
            <person name="Nilsson E."/>
            <person name="Simone D."/>
            <person name="Lopez-Fernandez M."/>
            <person name="Wu X."/>
            <person name="de Brujin I."/>
            <person name="Lundin D."/>
            <person name="Andersson A."/>
            <person name="Bertilsson S."/>
            <person name="Dopson M."/>
        </authorList>
    </citation>
    <scope>NUCLEOTIDE SEQUENCE</scope>
    <source>
        <strain evidence="1">TM448A02920</strain>
    </source>
</reference>
<evidence type="ECO:0000313" key="1">
    <source>
        <dbReference type="EMBL" id="QJA52723.1"/>
    </source>
</evidence>
<protein>
    <submittedName>
        <fullName evidence="1">Uncharacterized protein</fullName>
    </submittedName>
</protein>
<organism evidence="1">
    <name type="scientific">viral metagenome</name>
    <dbReference type="NCBI Taxonomy" id="1070528"/>
    <lineage>
        <taxon>unclassified sequences</taxon>
        <taxon>metagenomes</taxon>
        <taxon>organismal metagenomes</taxon>
    </lineage>
</organism>